<dbReference type="EMBL" id="JAHWGI010000685">
    <property type="protein sequence ID" value="KAK3917151.1"/>
    <property type="molecule type" value="Genomic_DNA"/>
</dbReference>
<dbReference type="PANTHER" id="PTHR47642:SF5">
    <property type="entry name" value="ATP-DEPENDENT DNA HELICASE"/>
    <property type="match status" value="1"/>
</dbReference>
<gene>
    <name evidence="1" type="ORF">KUF71_006770</name>
</gene>
<evidence type="ECO:0000313" key="2">
    <source>
        <dbReference type="Proteomes" id="UP001219518"/>
    </source>
</evidence>
<sequence>MRDILQEIRNGNDRLQQSLRKISNTFYNNSELSIQEAVYNILQLPLSRSSEECIFIPTFPPTDRVHLVKSQTELQMLEKSSTDIYEHGLIEHYINRPEFLENVTLADFAANYRYATKPGPNSISLLNKSGYIFHRKQPRVIRFRNYHFEIGPENFLREHVMLCIPWRNEKADIL</sequence>
<dbReference type="PANTHER" id="PTHR47642">
    <property type="entry name" value="ATP-DEPENDENT DNA HELICASE"/>
    <property type="match status" value="1"/>
</dbReference>
<dbReference type="InterPro" id="IPR051055">
    <property type="entry name" value="PIF1_helicase"/>
</dbReference>
<name>A0AAE1LEI6_9NEOP</name>
<comment type="caution">
    <text evidence="1">The sequence shown here is derived from an EMBL/GenBank/DDBJ whole genome shotgun (WGS) entry which is preliminary data.</text>
</comment>
<dbReference type="AlphaFoldDB" id="A0AAE1LEI6"/>
<dbReference type="Proteomes" id="UP001219518">
    <property type="component" value="Unassembled WGS sequence"/>
</dbReference>
<reference evidence="1" key="2">
    <citation type="journal article" date="2023" name="BMC Genomics">
        <title>Pest status, molecular evolution, and epigenetic factors derived from the genome assembly of Frankliniella fusca, a thysanopteran phytovirus vector.</title>
        <authorList>
            <person name="Catto M.A."/>
            <person name="Labadie P.E."/>
            <person name="Jacobson A.L."/>
            <person name="Kennedy G.G."/>
            <person name="Srinivasan R."/>
            <person name="Hunt B.G."/>
        </authorList>
    </citation>
    <scope>NUCLEOTIDE SEQUENCE</scope>
    <source>
        <strain evidence="1">PL_HMW_Pooled</strain>
    </source>
</reference>
<keyword evidence="2" id="KW-1185">Reference proteome</keyword>
<protein>
    <submittedName>
        <fullName evidence="1">Formamidopyrimidine-DNA glycosylase</fullName>
    </submittedName>
</protein>
<evidence type="ECO:0000313" key="1">
    <source>
        <dbReference type="EMBL" id="KAK3917151.1"/>
    </source>
</evidence>
<organism evidence="1 2">
    <name type="scientific">Frankliniella fusca</name>
    <dbReference type="NCBI Taxonomy" id="407009"/>
    <lineage>
        <taxon>Eukaryota</taxon>
        <taxon>Metazoa</taxon>
        <taxon>Ecdysozoa</taxon>
        <taxon>Arthropoda</taxon>
        <taxon>Hexapoda</taxon>
        <taxon>Insecta</taxon>
        <taxon>Pterygota</taxon>
        <taxon>Neoptera</taxon>
        <taxon>Paraneoptera</taxon>
        <taxon>Thysanoptera</taxon>
        <taxon>Terebrantia</taxon>
        <taxon>Thripoidea</taxon>
        <taxon>Thripidae</taxon>
        <taxon>Frankliniella</taxon>
    </lineage>
</organism>
<reference evidence="1" key="1">
    <citation type="submission" date="2021-07" db="EMBL/GenBank/DDBJ databases">
        <authorList>
            <person name="Catto M.A."/>
            <person name="Jacobson A."/>
            <person name="Kennedy G."/>
            <person name="Labadie P."/>
            <person name="Hunt B.G."/>
            <person name="Srinivasan R."/>
        </authorList>
    </citation>
    <scope>NUCLEOTIDE SEQUENCE</scope>
    <source>
        <strain evidence="1">PL_HMW_Pooled</strain>
        <tissue evidence="1">Head</tissue>
    </source>
</reference>
<accession>A0AAE1LEI6</accession>
<proteinExistence type="predicted"/>